<dbReference type="RefSeq" id="WP_220379486.1">
    <property type="nucleotide sequence ID" value="NZ_CP080544.1"/>
</dbReference>
<keyword evidence="2" id="KW-0328">Glycosyltransferase</keyword>
<dbReference type="InterPro" id="IPR001173">
    <property type="entry name" value="Glyco_trans_2-like"/>
</dbReference>
<accession>A0ABX8WP34</accession>
<dbReference type="InterPro" id="IPR029044">
    <property type="entry name" value="Nucleotide-diphossugar_trans"/>
</dbReference>
<keyword evidence="2" id="KW-0808">Transferase</keyword>
<dbReference type="GO" id="GO:0016757">
    <property type="term" value="F:glycosyltransferase activity"/>
    <property type="evidence" value="ECO:0007669"/>
    <property type="project" value="UniProtKB-KW"/>
</dbReference>
<reference evidence="2 3" key="1">
    <citation type="submission" date="2021-08" db="EMBL/GenBank/DDBJ databases">
        <title>Lysobacter sp. strain CJ11 Genome sequencing and assembly.</title>
        <authorList>
            <person name="Kim I."/>
        </authorList>
    </citation>
    <scope>NUCLEOTIDE SEQUENCE [LARGE SCALE GENOMIC DNA]</scope>
    <source>
        <strain evidence="2 3">CJ11</strain>
    </source>
</reference>
<proteinExistence type="predicted"/>
<evidence type="ECO:0000313" key="3">
    <source>
        <dbReference type="Proteomes" id="UP000824755"/>
    </source>
</evidence>
<organism evidence="2 3">
    <name type="scientific">Lysobacter soyae</name>
    <dbReference type="NCBI Taxonomy" id="2764185"/>
    <lineage>
        <taxon>Bacteria</taxon>
        <taxon>Pseudomonadati</taxon>
        <taxon>Pseudomonadota</taxon>
        <taxon>Gammaproteobacteria</taxon>
        <taxon>Lysobacterales</taxon>
        <taxon>Lysobacteraceae</taxon>
        <taxon>Lysobacter</taxon>
    </lineage>
</organism>
<dbReference type="Pfam" id="PF00535">
    <property type="entry name" value="Glycos_transf_2"/>
    <property type="match status" value="1"/>
</dbReference>
<dbReference type="Proteomes" id="UP000824755">
    <property type="component" value="Chromosome"/>
</dbReference>
<protein>
    <submittedName>
        <fullName evidence="2">Glycosyltransferase</fullName>
        <ecNumber evidence="2">2.4.-.-</ecNumber>
    </submittedName>
</protein>
<sequence length="277" mass="30280">MSELPIVLLHVGTDDGALDACLGALDRATPAGTRVWLIDDAQSGPRGQSVIEHWLERTPLLAEYTRRNQPVGESRHIHEALKICGESDVVVLPSDAIPFDGWLQALKDCFDRDAAVATATPWSNIGETASWPRVDDLNPLPENPERLARAVAAMPALHPELPSACAHTVLIRGKAYARAGGVDEASFATWPAALSDLSLRLSGLGWRNALCETAFVARIHEPVVDSDDQDALIARWPAWHARVVQFLMDDPLKDTRRMVLQKLLNVDAQGPQSDLFV</sequence>
<dbReference type="Gene3D" id="3.90.550.10">
    <property type="entry name" value="Spore Coat Polysaccharide Biosynthesis Protein SpsA, Chain A"/>
    <property type="match status" value="1"/>
</dbReference>
<dbReference type="SUPFAM" id="SSF53448">
    <property type="entry name" value="Nucleotide-diphospho-sugar transferases"/>
    <property type="match status" value="1"/>
</dbReference>
<feature type="domain" description="Glycosyltransferase 2-like" evidence="1">
    <location>
        <begin position="18"/>
        <end position="148"/>
    </location>
</feature>
<keyword evidence="3" id="KW-1185">Reference proteome</keyword>
<dbReference type="EMBL" id="CP080544">
    <property type="protein sequence ID" value="QYR52701.1"/>
    <property type="molecule type" value="Genomic_DNA"/>
</dbReference>
<dbReference type="EC" id="2.4.-.-" evidence="2"/>
<name>A0ABX8WP34_9GAMM</name>
<evidence type="ECO:0000259" key="1">
    <source>
        <dbReference type="Pfam" id="PF00535"/>
    </source>
</evidence>
<evidence type="ECO:0000313" key="2">
    <source>
        <dbReference type="EMBL" id="QYR52701.1"/>
    </source>
</evidence>
<gene>
    <name evidence="2" type="ORF">H8L67_08960</name>
</gene>